<protein>
    <submittedName>
        <fullName evidence="2">Uncharacterized protein</fullName>
    </submittedName>
</protein>
<evidence type="ECO:0000256" key="1">
    <source>
        <dbReference type="SAM" id="Phobius"/>
    </source>
</evidence>
<feature type="transmembrane region" description="Helical" evidence="1">
    <location>
        <begin position="128"/>
        <end position="147"/>
    </location>
</feature>
<name>A0A9W4NZG2_9EURO</name>
<dbReference type="OrthoDB" id="270602at2759"/>
<organism evidence="2 3">
    <name type="scientific">Penicillium salamii</name>
    <dbReference type="NCBI Taxonomy" id="1612424"/>
    <lineage>
        <taxon>Eukaryota</taxon>
        <taxon>Fungi</taxon>
        <taxon>Dikarya</taxon>
        <taxon>Ascomycota</taxon>
        <taxon>Pezizomycotina</taxon>
        <taxon>Eurotiomycetes</taxon>
        <taxon>Eurotiomycetidae</taxon>
        <taxon>Eurotiales</taxon>
        <taxon>Aspergillaceae</taxon>
        <taxon>Penicillium</taxon>
    </lineage>
</organism>
<feature type="transmembrane region" description="Helical" evidence="1">
    <location>
        <begin position="159"/>
        <end position="179"/>
    </location>
</feature>
<proteinExistence type="predicted"/>
<sequence>MEATYIYSIVIAGIFILIILVNCLRALAFLGSYLKLKLRCHLTYPYILRRHRLLDPWSRAMFYLQLAYTNTNLVVLLIKGLSIISIRDRGGNLALINLIFPLSALHLSYIADVLNLSLYIARRLHRSMGLISATLLFIYIRALLLKQRADVSLIDSDDLLIVILYIYVTISIFGCTFILQFTTILYHNNILLYCGFPRAIITYKSTATIQNTSIKICLTLP</sequence>
<reference evidence="2" key="1">
    <citation type="submission" date="2021-07" db="EMBL/GenBank/DDBJ databases">
        <authorList>
            <person name="Branca A.L. A."/>
        </authorList>
    </citation>
    <scope>NUCLEOTIDE SEQUENCE</scope>
</reference>
<evidence type="ECO:0000313" key="2">
    <source>
        <dbReference type="EMBL" id="CAG8428393.1"/>
    </source>
</evidence>
<keyword evidence="1" id="KW-1133">Transmembrane helix</keyword>
<dbReference type="EMBL" id="CAJVPD010000299">
    <property type="protein sequence ID" value="CAG8428393.1"/>
    <property type="molecule type" value="Genomic_DNA"/>
</dbReference>
<feature type="transmembrane region" description="Helical" evidence="1">
    <location>
        <begin position="6"/>
        <end position="30"/>
    </location>
</feature>
<comment type="caution">
    <text evidence="2">The sequence shown here is derived from an EMBL/GenBank/DDBJ whole genome shotgun (WGS) entry which is preliminary data.</text>
</comment>
<dbReference type="AlphaFoldDB" id="A0A9W4NZG2"/>
<gene>
    <name evidence="2" type="ORF">PSALAMII_LOCUS10598</name>
</gene>
<feature type="transmembrane region" description="Helical" evidence="1">
    <location>
        <begin position="60"/>
        <end position="86"/>
    </location>
</feature>
<keyword evidence="1" id="KW-0472">Membrane</keyword>
<dbReference type="Proteomes" id="UP001152592">
    <property type="component" value="Unassembled WGS sequence"/>
</dbReference>
<evidence type="ECO:0000313" key="3">
    <source>
        <dbReference type="Proteomes" id="UP001152592"/>
    </source>
</evidence>
<keyword evidence="1" id="KW-0812">Transmembrane</keyword>
<feature type="transmembrane region" description="Helical" evidence="1">
    <location>
        <begin position="98"/>
        <end position="121"/>
    </location>
</feature>
<accession>A0A9W4NZG2</accession>